<dbReference type="CDD" id="cd16295">
    <property type="entry name" value="TTHA0252-CPSF-like_MBL-fold"/>
    <property type="match status" value="1"/>
</dbReference>
<comment type="cofactor">
    <cofactor evidence="1">
        <name>Zn(2+)</name>
        <dbReference type="ChEBI" id="CHEBI:29105"/>
    </cofactor>
</comment>
<gene>
    <name evidence="15" type="ORF">LCGC14_1041630</name>
</gene>
<dbReference type="InterPro" id="IPR022712">
    <property type="entry name" value="Beta_Casp"/>
</dbReference>
<dbReference type="GO" id="GO:0003677">
    <property type="term" value="F:DNA binding"/>
    <property type="evidence" value="ECO:0007669"/>
    <property type="project" value="UniProtKB-KW"/>
</dbReference>
<keyword evidence="9" id="KW-0694">RNA-binding</keyword>
<evidence type="ECO:0000256" key="12">
    <source>
        <dbReference type="ARBA" id="ARBA00023163"/>
    </source>
</evidence>
<evidence type="ECO:0000259" key="13">
    <source>
        <dbReference type="SMART" id="SM00849"/>
    </source>
</evidence>
<keyword evidence="10" id="KW-0805">Transcription regulation</keyword>
<dbReference type="SMART" id="SM00849">
    <property type="entry name" value="Lactamase_B"/>
    <property type="match status" value="1"/>
</dbReference>
<evidence type="ECO:0000256" key="3">
    <source>
        <dbReference type="ARBA" id="ARBA00022722"/>
    </source>
</evidence>
<dbReference type="InterPro" id="IPR001279">
    <property type="entry name" value="Metallo-B-lactamas"/>
</dbReference>
<keyword evidence="7" id="KW-0862">Zinc</keyword>
<dbReference type="InterPro" id="IPR036866">
    <property type="entry name" value="RibonucZ/Hydroxyglut_hydro"/>
</dbReference>
<dbReference type="PANTHER" id="PTHR11203:SF51">
    <property type="entry name" value="CLEAVAGE AND POLYADENYLATION SPECIFICITY FACTOR"/>
    <property type="match status" value="1"/>
</dbReference>
<dbReference type="Pfam" id="PF00753">
    <property type="entry name" value="Lactamase_B"/>
    <property type="match status" value="1"/>
</dbReference>
<keyword evidence="4" id="KW-0479">Metal-binding</keyword>
<dbReference type="AlphaFoldDB" id="A0A0F9Q9S4"/>
<sequence>MQRKQQQKELPPSSQNIMATILQSIPKEANVTKIEYEGPRIALYTNTPRYLMENNEIISNLVNVIKKRIVVRTDESIRKSEEEARQILTQLIPKDADLQSTFFDTATGEVSLEAKRPWLLHRNAQEFNHPEVTEKIGWKLRIRKATTNPSSTIQTINYNLKISSADRSKQLKQIGDEIFRPRLTQKSEVSLFTLGGFGQVGRSCMLLTTSESKILIDCGINPGARTPSESFPRLDWINITLDNLDAVVIGHAHLDHTGFLPVLCKYGYKGPIYCTEPTLPMMNLIQLDAIKVASAQGRTPMYSDRDVKQIMKQAITLPYGTVTDISPDIKLVLANAGHILGSALCHFHIGNGDHNFVYSGDIKFAKSILFESASWNFPRVETLLIESTYGAKEDIQPSRQEVESAFINAINNTLTDGGKILIPIPAVGRAQEIMMVIDHYMKSGEMVEASVFTEGMISEASSIHEAYPEYLARELRQKILETDDNPFDSEYFTNIEHPDAREEPLRDGSPCIILATSGMLEGGPVLEYLKNIAPDKKNKILFVSYQVNGTLGRRVLDGSKQVSLMGKEGKVQVVNINCGIEKLDGFSGHSDYNQLISFVHKLRPKLRRVLVNHGERRKSENLSMSIRRMFRVASHYPQIQEAIKLF</sequence>
<dbReference type="Pfam" id="PF07521">
    <property type="entry name" value="RMMBL"/>
    <property type="match status" value="1"/>
</dbReference>
<feature type="domain" description="Metallo-beta-lactamase" evidence="13">
    <location>
        <begin position="201"/>
        <end position="399"/>
    </location>
</feature>
<dbReference type="InterPro" id="IPR019975">
    <property type="entry name" value="aCPSF1"/>
</dbReference>
<evidence type="ECO:0000259" key="14">
    <source>
        <dbReference type="SMART" id="SM01027"/>
    </source>
</evidence>
<organism evidence="15">
    <name type="scientific">marine sediment metagenome</name>
    <dbReference type="NCBI Taxonomy" id="412755"/>
    <lineage>
        <taxon>unclassified sequences</taxon>
        <taxon>metagenomes</taxon>
        <taxon>ecological metagenomes</taxon>
    </lineage>
</organism>
<evidence type="ECO:0000256" key="9">
    <source>
        <dbReference type="ARBA" id="ARBA00022884"/>
    </source>
</evidence>
<dbReference type="GO" id="GO:0046872">
    <property type="term" value="F:metal ion binding"/>
    <property type="evidence" value="ECO:0007669"/>
    <property type="project" value="UniProtKB-KW"/>
</dbReference>
<dbReference type="Gene3D" id="3.30.300.20">
    <property type="match status" value="1"/>
</dbReference>
<dbReference type="Gene3D" id="3.60.15.10">
    <property type="entry name" value="Ribonuclease Z/Hydroxyacylglutathione hydrolase-like"/>
    <property type="match status" value="1"/>
</dbReference>
<dbReference type="EMBL" id="LAZR01004292">
    <property type="protein sequence ID" value="KKN09931.1"/>
    <property type="molecule type" value="Genomic_DNA"/>
</dbReference>
<dbReference type="InterPro" id="IPR033769">
    <property type="entry name" value="TffA_KH"/>
</dbReference>
<keyword evidence="5" id="KW-0255">Endonuclease</keyword>
<reference evidence="15" key="1">
    <citation type="journal article" date="2015" name="Nature">
        <title>Complex archaea that bridge the gap between prokaryotes and eukaryotes.</title>
        <authorList>
            <person name="Spang A."/>
            <person name="Saw J.H."/>
            <person name="Jorgensen S.L."/>
            <person name="Zaremba-Niedzwiedzka K."/>
            <person name="Martijn J."/>
            <person name="Lind A.E."/>
            <person name="van Eijk R."/>
            <person name="Schleper C."/>
            <person name="Guy L."/>
            <person name="Ettema T.J."/>
        </authorList>
    </citation>
    <scope>NUCLEOTIDE SEQUENCE</scope>
</reference>
<keyword evidence="11" id="KW-0238">DNA-binding</keyword>
<evidence type="ECO:0000256" key="4">
    <source>
        <dbReference type="ARBA" id="ARBA00022723"/>
    </source>
</evidence>
<dbReference type="HAMAP" id="MF_00870">
    <property type="entry name" value="FttA"/>
    <property type="match status" value="1"/>
</dbReference>
<dbReference type="GO" id="GO:0004527">
    <property type="term" value="F:exonuclease activity"/>
    <property type="evidence" value="ECO:0007669"/>
    <property type="project" value="UniProtKB-KW"/>
</dbReference>
<dbReference type="GO" id="GO:0004521">
    <property type="term" value="F:RNA endonuclease activity"/>
    <property type="evidence" value="ECO:0007669"/>
    <property type="project" value="TreeGrafter"/>
</dbReference>
<dbReference type="GO" id="GO:0003723">
    <property type="term" value="F:RNA binding"/>
    <property type="evidence" value="ECO:0007669"/>
    <property type="project" value="UniProtKB-KW"/>
</dbReference>
<feature type="domain" description="Beta-Casp" evidence="14">
    <location>
        <begin position="430"/>
        <end position="555"/>
    </location>
</feature>
<accession>A0A0F9Q9S4</accession>
<dbReference type="NCBIfam" id="TIGR03675">
    <property type="entry name" value="arCOG00543"/>
    <property type="match status" value="1"/>
</dbReference>
<proteinExistence type="inferred from homology"/>
<dbReference type="SMART" id="SM01027">
    <property type="entry name" value="Beta-Casp"/>
    <property type="match status" value="1"/>
</dbReference>
<dbReference type="Pfam" id="PF17214">
    <property type="entry name" value="KH_TffA"/>
    <property type="match status" value="1"/>
</dbReference>
<evidence type="ECO:0000256" key="10">
    <source>
        <dbReference type="ARBA" id="ARBA00023015"/>
    </source>
</evidence>
<dbReference type="CDD" id="cd22532">
    <property type="entry name" value="KH-II_CPSF_arch_rpt1"/>
    <property type="match status" value="1"/>
</dbReference>
<dbReference type="GO" id="GO:0006353">
    <property type="term" value="P:DNA-templated transcription termination"/>
    <property type="evidence" value="ECO:0007669"/>
    <property type="project" value="UniProtKB-KW"/>
</dbReference>
<keyword evidence="12" id="KW-0804">Transcription</keyword>
<evidence type="ECO:0000256" key="7">
    <source>
        <dbReference type="ARBA" id="ARBA00022833"/>
    </source>
</evidence>
<keyword evidence="3" id="KW-0540">Nuclease</keyword>
<keyword evidence="6" id="KW-0378">Hydrolase</keyword>
<dbReference type="InterPro" id="IPR011108">
    <property type="entry name" value="RMMBL"/>
</dbReference>
<keyword evidence="2" id="KW-0806">Transcription termination</keyword>
<evidence type="ECO:0000256" key="2">
    <source>
        <dbReference type="ARBA" id="ARBA00022472"/>
    </source>
</evidence>
<dbReference type="Pfam" id="PF10996">
    <property type="entry name" value="Beta-Casp"/>
    <property type="match status" value="1"/>
</dbReference>
<dbReference type="Gene3D" id="3.30.300.230">
    <property type="match status" value="1"/>
</dbReference>
<dbReference type="Gene3D" id="3.40.50.10890">
    <property type="match status" value="1"/>
</dbReference>
<dbReference type="InterPro" id="IPR050698">
    <property type="entry name" value="MBL"/>
</dbReference>
<dbReference type="PANTHER" id="PTHR11203">
    <property type="entry name" value="CLEAVAGE AND POLYADENYLATION SPECIFICITY FACTOR FAMILY MEMBER"/>
    <property type="match status" value="1"/>
</dbReference>
<evidence type="ECO:0000256" key="1">
    <source>
        <dbReference type="ARBA" id="ARBA00001947"/>
    </source>
</evidence>
<evidence type="ECO:0000256" key="11">
    <source>
        <dbReference type="ARBA" id="ARBA00023125"/>
    </source>
</evidence>
<evidence type="ECO:0000256" key="5">
    <source>
        <dbReference type="ARBA" id="ARBA00022759"/>
    </source>
</evidence>
<evidence type="ECO:0000256" key="6">
    <source>
        <dbReference type="ARBA" id="ARBA00022801"/>
    </source>
</evidence>
<dbReference type="InterPro" id="IPR015946">
    <property type="entry name" value="KH_dom-like_a/b"/>
</dbReference>
<evidence type="ECO:0000313" key="15">
    <source>
        <dbReference type="EMBL" id="KKN09931.1"/>
    </source>
</evidence>
<comment type="caution">
    <text evidence="15">The sequence shown here is derived from an EMBL/GenBank/DDBJ whole genome shotgun (WGS) entry which is preliminary data.</text>
</comment>
<keyword evidence="8" id="KW-0269">Exonuclease</keyword>
<evidence type="ECO:0000256" key="8">
    <source>
        <dbReference type="ARBA" id="ARBA00022839"/>
    </source>
</evidence>
<dbReference type="SUPFAM" id="SSF56281">
    <property type="entry name" value="Metallo-hydrolase/oxidoreductase"/>
    <property type="match status" value="1"/>
</dbReference>
<protein>
    <submittedName>
        <fullName evidence="15">Uncharacterized protein</fullName>
    </submittedName>
</protein>
<name>A0A0F9Q9S4_9ZZZZ</name>